<name>A0A2H1HR34_9MICO</name>
<organism evidence="5 6">
    <name type="scientific">Brevibacterium antiquum CNRZ 918</name>
    <dbReference type="NCBI Taxonomy" id="1255637"/>
    <lineage>
        <taxon>Bacteria</taxon>
        <taxon>Bacillati</taxon>
        <taxon>Actinomycetota</taxon>
        <taxon>Actinomycetes</taxon>
        <taxon>Micrococcales</taxon>
        <taxon>Brevibacteriaceae</taxon>
        <taxon>Brevibacterium</taxon>
    </lineage>
</organism>
<comment type="similarity">
    <text evidence="1">Belongs to the glycosyltransferase 2 family.</text>
</comment>
<protein>
    <submittedName>
        <fullName evidence="5">Dolichol-phosphate mannosyltransferase</fullName>
        <ecNumber evidence="5">2.4.1.83</ecNumber>
    </submittedName>
</protein>
<keyword evidence="2 5" id="KW-0328">Glycosyltransferase</keyword>
<dbReference type="CDD" id="cd06442">
    <property type="entry name" value="DPM1_like"/>
    <property type="match status" value="1"/>
</dbReference>
<reference evidence="5 6" key="1">
    <citation type="submission" date="2017-03" db="EMBL/GenBank/DDBJ databases">
        <authorList>
            <person name="Afonso C.L."/>
            <person name="Miller P.J."/>
            <person name="Scott M.A."/>
            <person name="Spackman E."/>
            <person name="Goraichik I."/>
            <person name="Dimitrov K.M."/>
            <person name="Suarez D.L."/>
            <person name="Swayne D.E."/>
        </authorList>
    </citation>
    <scope>NUCLEOTIDE SEQUENCE [LARGE SCALE GENOMIC DNA]</scope>
    <source>
        <strain evidence="5 6">CNRZ 918</strain>
    </source>
</reference>
<dbReference type="PANTHER" id="PTHR43398">
    <property type="entry name" value="DOLICHOL-PHOSPHATE MANNOSYLTRANSFERASE SUBUNIT 1"/>
    <property type="match status" value="1"/>
</dbReference>
<dbReference type="Gene3D" id="3.90.550.10">
    <property type="entry name" value="Spore Coat Polysaccharide Biosynthesis Protein SpsA, Chain A"/>
    <property type="match status" value="1"/>
</dbReference>
<keyword evidence="3 5" id="KW-0808">Transferase</keyword>
<gene>
    <name evidence="5" type="ORF">BANT918_00342</name>
</gene>
<dbReference type="PANTHER" id="PTHR43398:SF1">
    <property type="entry name" value="DOLICHOL-PHOSPHATE MANNOSYLTRANSFERASE SUBUNIT 1"/>
    <property type="match status" value="1"/>
</dbReference>
<dbReference type="SUPFAM" id="SSF53448">
    <property type="entry name" value="Nucleotide-diphospho-sugar transferases"/>
    <property type="match status" value="1"/>
</dbReference>
<dbReference type="EC" id="2.4.1.83" evidence="5"/>
<evidence type="ECO:0000259" key="4">
    <source>
        <dbReference type="Pfam" id="PF00535"/>
    </source>
</evidence>
<evidence type="ECO:0000313" key="6">
    <source>
        <dbReference type="Proteomes" id="UP000234433"/>
    </source>
</evidence>
<proteinExistence type="inferred from homology"/>
<dbReference type="FunFam" id="3.90.550.10:FF:000122">
    <property type="entry name" value="Dolichol-phosphate mannosyltransferase subunit 1"/>
    <property type="match status" value="1"/>
</dbReference>
<accession>A0A2H1HR34</accession>
<dbReference type="GO" id="GO:0009247">
    <property type="term" value="P:glycolipid biosynthetic process"/>
    <property type="evidence" value="ECO:0007669"/>
    <property type="project" value="TreeGrafter"/>
</dbReference>
<evidence type="ECO:0000256" key="2">
    <source>
        <dbReference type="ARBA" id="ARBA00022676"/>
    </source>
</evidence>
<dbReference type="EMBL" id="FXZD01000001">
    <property type="protein sequence ID" value="SMX65306.1"/>
    <property type="molecule type" value="Genomic_DNA"/>
</dbReference>
<dbReference type="InterPro" id="IPR029044">
    <property type="entry name" value="Nucleotide-diphossugar_trans"/>
</dbReference>
<dbReference type="GO" id="GO:0016020">
    <property type="term" value="C:membrane"/>
    <property type="evidence" value="ECO:0007669"/>
    <property type="project" value="GOC"/>
</dbReference>
<evidence type="ECO:0000256" key="3">
    <source>
        <dbReference type="ARBA" id="ARBA00022679"/>
    </source>
</evidence>
<dbReference type="GO" id="GO:0004582">
    <property type="term" value="F:dolichyl-phosphate beta-D-mannosyltransferase activity"/>
    <property type="evidence" value="ECO:0007669"/>
    <property type="project" value="UniProtKB-EC"/>
</dbReference>
<evidence type="ECO:0000256" key="1">
    <source>
        <dbReference type="ARBA" id="ARBA00006739"/>
    </source>
</evidence>
<dbReference type="Proteomes" id="UP000234433">
    <property type="component" value="Unassembled WGS sequence"/>
</dbReference>
<dbReference type="Pfam" id="PF00535">
    <property type="entry name" value="Glycos_transf_2"/>
    <property type="match status" value="1"/>
</dbReference>
<dbReference type="InterPro" id="IPR039528">
    <property type="entry name" value="DPM1-like"/>
</dbReference>
<feature type="domain" description="Glycosyltransferase 2-like" evidence="4">
    <location>
        <begin position="22"/>
        <end position="187"/>
    </location>
</feature>
<sequence length="271" mass="29930">MSAHIFPTPRRIVVAVVSKTLVVIPTYNERLALPVTLSGLFEVQPEVDVLVVDDGSPDGTGDWVDEQARTDKRLHVLHRSEKSGLGMAYIAGFEWALERDYDIICEFDADGSHRPLDLGQLLAVAQTGHADLVIGSRWVRGGAIVDWPRSRFFLSRAANIYVNAAIGLGVKDATAGFRAYSWEVLQNLDLSGVQSQGYCFQIDMTYRTVEAGFRVAEVPIVFVERELGESKMSGSIISEAFTKVAGWGLTRRSRQARGAFERLTARRSPTV</sequence>
<dbReference type="InterPro" id="IPR001173">
    <property type="entry name" value="Glyco_trans_2-like"/>
</dbReference>
<evidence type="ECO:0000313" key="5">
    <source>
        <dbReference type="EMBL" id="SMX65306.1"/>
    </source>
</evidence>
<dbReference type="AlphaFoldDB" id="A0A2H1HR34"/>